<proteinExistence type="predicted"/>
<dbReference type="Proteomes" id="UP000249910">
    <property type="component" value="Chromosome"/>
</dbReference>
<feature type="chain" id="PRO_5045942427" description="Proteinase inhibitor I42 chagasin domain-containing protein" evidence="1">
    <location>
        <begin position="19"/>
        <end position="132"/>
    </location>
</feature>
<keyword evidence="1" id="KW-0732">Signal</keyword>
<evidence type="ECO:0008006" key="4">
    <source>
        <dbReference type="Google" id="ProtNLM"/>
    </source>
</evidence>
<gene>
    <name evidence="2" type="ORF">CDV26_02605</name>
</gene>
<name>A0ABM6M2F9_9GAMM</name>
<sequence>MFRVLGILCVFVPSLALAEMTQSEVDKLHIKLIALDEKHHTFNVELPVDSTDGYRWFLVPPDYDYVDDVGYTHKSADIENSKWGGMDNFKLELTRKFRKVPYKFVLHFECFRAFENNPQILKKDVVVLSILN</sequence>
<reference evidence="2 3" key="1">
    <citation type="submission" date="2017-06" db="EMBL/GenBank/DDBJ databases">
        <title>Complete genome of Francisella halioticida.</title>
        <authorList>
            <person name="Sjodin A."/>
        </authorList>
    </citation>
    <scope>NUCLEOTIDE SEQUENCE [LARGE SCALE GENOMIC DNA]</scope>
    <source>
        <strain evidence="2 3">DSM 23729</strain>
    </source>
</reference>
<dbReference type="EMBL" id="CP022132">
    <property type="protein sequence ID" value="ASG68985.1"/>
    <property type="molecule type" value="Genomic_DNA"/>
</dbReference>
<protein>
    <recommendedName>
        <fullName evidence="4">Proteinase inhibitor I42 chagasin domain-containing protein</fullName>
    </recommendedName>
</protein>
<keyword evidence="3" id="KW-1185">Reference proteome</keyword>
<feature type="signal peptide" evidence="1">
    <location>
        <begin position="1"/>
        <end position="18"/>
    </location>
</feature>
<evidence type="ECO:0000313" key="3">
    <source>
        <dbReference type="Proteomes" id="UP000249910"/>
    </source>
</evidence>
<accession>A0ABM6M2F9</accession>
<organism evidence="2 3">
    <name type="scientific">Francisella halioticida</name>
    <dbReference type="NCBI Taxonomy" id="549298"/>
    <lineage>
        <taxon>Bacteria</taxon>
        <taxon>Pseudomonadati</taxon>
        <taxon>Pseudomonadota</taxon>
        <taxon>Gammaproteobacteria</taxon>
        <taxon>Thiotrichales</taxon>
        <taxon>Francisellaceae</taxon>
        <taxon>Francisella</taxon>
    </lineage>
</organism>
<evidence type="ECO:0000256" key="1">
    <source>
        <dbReference type="SAM" id="SignalP"/>
    </source>
</evidence>
<evidence type="ECO:0000313" key="2">
    <source>
        <dbReference type="EMBL" id="ASG68985.1"/>
    </source>
</evidence>